<dbReference type="GO" id="GO:0016780">
    <property type="term" value="F:phosphotransferase activity, for other substituted phosphate groups"/>
    <property type="evidence" value="ECO:0007669"/>
    <property type="project" value="InterPro"/>
</dbReference>
<evidence type="ECO:0000256" key="7">
    <source>
        <dbReference type="SAM" id="Phobius"/>
    </source>
</evidence>
<dbReference type="PANTHER" id="PTHR22926:SF3">
    <property type="entry name" value="UNDECAPRENYL-PHOSPHATE ALPHA-N-ACETYLGLUCOSAMINYL 1-PHOSPHATE TRANSFERASE"/>
    <property type="match status" value="1"/>
</dbReference>
<feature type="transmembrane region" description="Helical" evidence="7">
    <location>
        <begin position="431"/>
        <end position="449"/>
    </location>
</feature>
<dbReference type="CDD" id="cd06853">
    <property type="entry name" value="GT_WecA_like"/>
    <property type="match status" value="1"/>
</dbReference>
<dbReference type="GO" id="GO:0044038">
    <property type="term" value="P:cell wall macromolecule biosynthetic process"/>
    <property type="evidence" value="ECO:0007669"/>
    <property type="project" value="TreeGrafter"/>
</dbReference>
<organism evidence="8">
    <name type="scientific">candidate division WWE3 bacterium</name>
    <dbReference type="NCBI Taxonomy" id="2053526"/>
    <lineage>
        <taxon>Bacteria</taxon>
        <taxon>Katanobacteria</taxon>
    </lineage>
</organism>
<dbReference type="AlphaFoldDB" id="A0A7C1T2E7"/>
<name>A0A7C1T2E7_UNCKA</name>
<gene>
    <name evidence="8" type="ORF">ENI09_00205</name>
</gene>
<feature type="transmembrane region" description="Helical" evidence="7">
    <location>
        <begin position="332"/>
        <end position="350"/>
    </location>
</feature>
<sequence length="486" mass="51939">MKLKAISLLKEGDQSQRAPLVFGGFLAALAVTMISLAALLLSFNALPSSVPLLFTTGSALTGKVFLFAVPALSLFFVLGNAFVSLAFIKKGEKAASLFPAFLALFVSLILAVSLIRIIWIFPIPPLPFENEIYPLLLPLGTSAILSLILSTVIAKLAQRFKIFDKPHGPYPQVRPIPRFGALPIFLTFSTVTLLFAPVEKHLVALLAGAAIITIIQTIDDIRPLPPAVQGAGHILAALVIVAGGVGIDFIRNPLAGWIGETYIRLDTWEIPISLFGVIYHFTVLADLFTLVWIFTLVNVVDWIDGLDGLAAGIGTVAGVAIVAVSIMFNTPITALLGIILAGALLGFLPSNFYPARIYLGGGAFLLGYLLAVLSIFSGAKTGTAMLVLAIPIIDAFHVIYRRLRKGRSPFAGDKTHLHHRLMEVGLKHPQIVLLEWGIVAAIAVPAVVLKGFSKFAAVALVFVGALLVNKVLLTRLGSKAQKRAEL</sequence>
<feature type="transmembrane region" description="Helical" evidence="7">
    <location>
        <begin position="64"/>
        <end position="88"/>
    </location>
</feature>
<keyword evidence="2" id="KW-1003">Cell membrane</keyword>
<dbReference type="Proteomes" id="UP000885744">
    <property type="component" value="Unassembled WGS sequence"/>
</dbReference>
<evidence type="ECO:0000256" key="3">
    <source>
        <dbReference type="ARBA" id="ARBA00022679"/>
    </source>
</evidence>
<dbReference type="GO" id="GO:0071555">
    <property type="term" value="P:cell wall organization"/>
    <property type="evidence" value="ECO:0007669"/>
    <property type="project" value="TreeGrafter"/>
</dbReference>
<evidence type="ECO:0000256" key="5">
    <source>
        <dbReference type="ARBA" id="ARBA00022989"/>
    </source>
</evidence>
<dbReference type="GO" id="GO:0009103">
    <property type="term" value="P:lipopolysaccharide biosynthetic process"/>
    <property type="evidence" value="ECO:0007669"/>
    <property type="project" value="TreeGrafter"/>
</dbReference>
<feature type="transmembrane region" description="Helical" evidence="7">
    <location>
        <begin position="230"/>
        <end position="250"/>
    </location>
</feature>
<evidence type="ECO:0000256" key="6">
    <source>
        <dbReference type="ARBA" id="ARBA00023136"/>
    </source>
</evidence>
<feature type="transmembrane region" description="Helical" evidence="7">
    <location>
        <begin position="382"/>
        <end position="400"/>
    </location>
</feature>
<protein>
    <submittedName>
        <fullName evidence="8">Undecaprenyl/decaprenyl-phosphate alpha-N-acetylglucosaminyl 1-phosphate transferase</fullName>
    </submittedName>
</protein>
<feature type="transmembrane region" description="Helical" evidence="7">
    <location>
        <begin position="178"/>
        <end position="196"/>
    </location>
</feature>
<keyword evidence="5 7" id="KW-1133">Transmembrane helix</keyword>
<feature type="transmembrane region" description="Helical" evidence="7">
    <location>
        <begin position="202"/>
        <end position="218"/>
    </location>
</feature>
<keyword evidence="6 7" id="KW-0472">Membrane</keyword>
<dbReference type="Pfam" id="PF00953">
    <property type="entry name" value="Glycos_transf_4"/>
    <property type="match status" value="1"/>
</dbReference>
<evidence type="ECO:0000256" key="4">
    <source>
        <dbReference type="ARBA" id="ARBA00022692"/>
    </source>
</evidence>
<comment type="subcellular location">
    <subcellularLocation>
        <location evidence="1">Cell membrane</location>
        <topology evidence="1">Multi-pass membrane protein</topology>
    </subcellularLocation>
</comment>
<feature type="transmembrane region" description="Helical" evidence="7">
    <location>
        <begin position="20"/>
        <end position="44"/>
    </location>
</feature>
<reference evidence="8" key="1">
    <citation type="journal article" date="2020" name="mSystems">
        <title>Genome- and Community-Level Interaction Insights into Carbon Utilization and Element Cycling Functions of Hydrothermarchaeota in Hydrothermal Sediment.</title>
        <authorList>
            <person name="Zhou Z."/>
            <person name="Liu Y."/>
            <person name="Xu W."/>
            <person name="Pan J."/>
            <person name="Luo Z.H."/>
            <person name="Li M."/>
        </authorList>
    </citation>
    <scope>NUCLEOTIDE SEQUENCE [LARGE SCALE GENOMIC DNA]</scope>
    <source>
        <strain evidence="8">HyVt-365</strain>
    </source>
</reference>
<feature type="transmembrane region" description="Helical" evidence="7">
    <location>
        <begin position="270"/>
        <end position="294"/>
    </location>
</feature>
<dbReference type="EMBL" id="DRHH01000008">
    <property type="protein sequence ID" value="HEB13820.1"/>
    <property type="molecule type" value="Genomic_DNA"/>
</dbReference>
<feature type="transmembrane region" description="Helical" evidence="7">
    <location>
        <begin position="306"/>
        <end position="326"/>
    </location>
</feature>
<dbReference type="PANTHER" id="PTHR22926">
    <property type="entry name" value="PHOSPHO-N-ACETYLMURAMOYL-PENTAPEPTIDE-TRANSFERASE"/>
    <property type="match status" value="1"/>
</dbReference>
<comment type="caution">
    <text evidence="8">The sequence shown here is derived from an EMBL/GenBank/DDBJ whole genome shotgun (WGS) entry which is preliminary data.</text>
</comment>
<keyword evidence="3 8" id="KW-0808">Transferase</keyword>
<feature type="transmembrane region" description="Helical" evidence="7">
    <location>
        <begin position="100"/>
        <end position="123"/>
    </location>
</feature>
<evidence type="ECO:0000256" key="1">
    <source>
        <dbReference type="ARBA" id="ARBA00004651"/>
    </source>
</evidence>
<feature type="transmembrane region" description="Helical" evidence="7">
    <location>
        <begin position="135"/>
        <end position="157"/>
    </location>
</feature>
<evidence type="ECO:0000313" key="8">
    <source>
        <dbReference type="EMBL" id="HEB13820.1"/>
    </source>
</evidence>
<dbReference type="GO" id="GO:0005886">
    <property type="term" value="C:plasma membrane"/>
    <property type="evidence" value="ECO:0007669"/>
    <property type="project" value="UniProtKB-SubCell"/>
</dbReference>
<feature type="transmembrane region" description="Helical" evidence="7">
    <location>
        <begin position="357"/>
        <end position="376"/>
    </location>
</feature>
<dbReference type="InterPro" id="IPR000715">
    <property type="entry name" value="Glycosyl_transferase_4"/>
</dbReference>
<feature type="transmembrane region" description="Helical" evidence="7">
    <location>
        <begin position="455"/>
        <end position="473"/>
    </location>
</feature>
<accession>A0A7C1T2E7</accession>
<keyword evidence="4 7" id="KW-0812">Transmembrane</keyword>
<evidence type="ECO:0000256" key="2">
    <source>
        <dbReference type="ARBA" id="ARBA00022475"/>
    </source>
</evidence>
<proteinExistence type="predicted"/>